<organism evidence="3 4">
    <name type="scientific">candidate division WWE3 bacterium CG10_big_fil_rev_8_21_14_0_10_32_10</name>
    <dbReference type="NCBI Taxonomy" id="1975090"/>
    <lineage>
        <taxon>Bacteria</taxon>
        <taxon>Katanobacteria</taxon>
    </lineage>
</organism>
<keyword evidence="1" id="KW-1133">Transmembrane helix</keyword>
<evidence type="ECO:0000256" key="2">
    <source>
        <dbReference type="SAM" id="SignalP"/>
    </source>
</evidence>
<feature type="transmembrane region" description="Helical" evidence="1">
    <location>
        <begin position="64"/>
        <end position="85"/>
    </location>
</feature>
<evidence type="ECO:0000313" key="4">
    <source>
        <dbReference type="Proteomes" id="UP000230214"/>
    </source>
</evidence>
<dbReference type="EMBL" id="PCXU01000040">
    <property type="protein sequence ID" value="PIR43053.1"/>
    <property type="molecule type" value="Genomic_DNA"/>
</dbReference>
<evidence type="ECO:0000256" key="1">
    <source>
        <dbReference type="SAM" id="Phobius"/>
    </source>
</evidence>
<protein>
    <submittedName>
        <fullName evidence="3">Uncharacterized protein</fullName>
    </submittedName>
</protein>
<evidence type="ECO:0000313" key="3">
    <source>
        <dbReference type="EMBL" id="PIR43053.1"/>
    </source>
</evidence>
<keyword evidence="1" id="KW-0812">Transmembrane</keyword>
<proteinExistence type="predicted"/>
<dbReference type="InterPro" id="IPR043993">
    <property type="entry name" value="T4SS_pilin"/>
</dbReference>
<feature type="chain" id="PRO_5013883791" evidence="2">
    <location>
        <begin position="29"/>
        <end position="145"/>
    </location>
</feature>
<dbReference type="Proteomes" id="UP000230214">
    <property type="component" value="Unassembled WGS sequence"/>
</dbReference>
<dbReference type="Pfam" id="PF18895">
    <property type="entry name" value="T4SS_pilin"/>
    <property type="match status" value="1"/>
</dbReference>
<keyword evidence="1" id="KW-0472">Membrane</keyword>
<sequence length="145" mass="15861">MIRNKVIITIIASLCILQLGFFVPQTQAANLADQIKGQTQAGATKAGFGNAKDPRIIVAQVVQLSLGLVGSVFLVLFALSSYWYITARGREDRVEKATGTIKRSIIGLIIIIAAYSITYFVTQKVQEAVKSTPERYNSPLEDEIN</sequence>
<reference evidence="3 4" key="1">
    <citation type="submission" date="2017-09" db="EMBL/GenBank/DDBJ databases">
        <title>Depth-based differentiation of microbial function through sediment-hosted aquifers and enrichment of novel symbionts in the deep terrestrial subsurface.</title>
        <authorList>
            <person name="Probst A.J."/>
            <person name="Ladd B."/>
            <person name="Jarett J.K."/>
            <person name="Geller-Mcgrath D.E."/>
            <person name="Sieber C.M."/>
            <person name="Emerson J.B."/>
            <person name="Anantharaman K."/>
            <person name="Thomas B.C."/>
            <person name="Malmstrom R."/>
            <person name="Stieglmeier M."/>
            <person name="Klingl A."/>
            <person name="Woyke T."/>
            <person name="Ryan C.M."/>
            <person name="Banfield J.F."/>
        </authorList>
    </citation>
    <scope>NUCLEOTIDE SEQUENCE [LARGE SCALE GENOMIC DNA]</scope>
    <source>
        <strain evidence="3">CG10_big_fil_rev_8_21_14_0_10_32_10</strain>
    </source>
</reference>
<accession>A0A2H0R964</accession>
<comment type="caution">
    <text evidence="3">The sequence shown here is derived from an EMBL/GenBank/DDBJ whole genome shotgun (WGS) entry which is preliminary data.</text>
</comment>
<gene>
    <name evidence="3" type="ORF">COV24_04720</name>
</gene>
<dbReference type="AlphaFoldDB" id="A0A2H0R964"/>
<name>A0A2H0R964_UNCKA</name>
<feature type="signal peptide" evidence="2">
    <location>
        <begin position="1"/>
        <end position="28"/>
    </location>
</feature>
<feature type="transmembrane region" description="Helical" evidence="1">
    <location>
        <begin position="105"/>
        <end position="122"/>
    </location>
</feature>
<keyword evidence="2" id="KW-0732">Signal</keyword>